<evidence type="ECO:0000256" key="3">
    <source>
        <dbReference type="SAM" id="Coils"/>
    </source>
</evidence>
<keyword evidence="7" id="KW-1185">Reference proteome</keyword>
<evidence type="ECO:0000313" key="6">
    <source>
        <dbReference type="EMBL" id="KOY81596.1"/>
    </source>
</evidence>
<dbReference type="OrthoDB" id="2166737at2"/>
<feature type="transmembrane region" description="Helical" evidence="4">
    <location>
        <begin position="12"/>
        <end position="32"/>
    </location>
</feature>
<dbReference type="Pfam" id="PF00015">
    <property type="entry name" value="MCPsignal"/>
    <property type="match status" value="1"/>
</dbReference>
<dbReference type="STRING" id="33935.ADM90_14470"/>
<keyword evidence="4" id="KW-1133">Transmembrane helix</keyword>
<dbReference type="Proteomes" id="UP000037977">
    <property type="component" value="Unassembled WGS sequence"/>
</dbReference>
<dbReference type="PANTHER" id="PTHR32089">
    <property type="entry name" value="METHYL-ACCEPTING CHEMOTAXIS PROTEIN MCPB"/>
    <property type="match status" value="1"/>
</dbReference>
<evidence type="ECO:0000256" key="2">
    <source>
        <dbReference type="PROSITE-ProRule" id="PRU00284"/>
    </source>
</evidence>
<dbReference type="EMBL" id="LGCI01000009">
    <property type="protein sequence ID" value="KOY81596.1"/>
    <property type="molecule type" value="Genomic_DNA"/>
</dbReference>
<feature type="transmembrane region" description="Helical" evidence="4">
    <location>
        <begin position="61"/>
        <end position="81"/>
    </location>
</feature>
<sequence>MEKKLRYDTQKVHRVNLAIISVLAILICGPMILSKGVLFLFVGLIVIALAVCNYFLPIKTYVKGFIFGLIPASIVFTLFLLDSFSLNKHYILLCTVAIIALYFKKELIVFFGVLTNISFFILYVVNSPSLLGPFDDIVVFVTLIAIMNGVIIAFYLIAKWGNELIEHAALQQKNVQVSFQQLQNAFQEIEQSSQALDEHVTQFQQTMQRISGSSKQILLATEDISASIQQEASSLQMIHGTMRDSVHFVNETFTISQDTVAKSTNLQREVLAGWQKMQDAMAQMKVMNQAIGSTTETVNNLQSSLQTVDGLLMGITHIAEQTNLLALNAAIEAARAGEHGKGFAIVADEVRQLAEESAAITVNITNVTKNLFEKSTEVYQRSDDGEKALQHGEKLLQEVSHFFDRLKDSFTQTNADLTRGMHELSSAISQFEAIQMQIERLNEMTEQNAASTEDILRSVEDENQLLAMMTTTTNRIEGLSATLKSLVMTKGKET</sequence>
<dbReference type="AlphaFoldDB" id="A0A0M9DJB8"/>
<dbReference type="GO" id="GO:0007165">
    <property type="term" value="P:signal transduction"/>
    <property type="evidence" value="ECO:0007669"/>
    <property type="project" value="UniProtKB-KW"/>
</dbReference>
<evidence type="ECO:0000256" key="4">
    <source>
        <dbReference type="SAM" id="Phobius"/>
    </source>
</evidence>
<dbReference type="SMART" id="SM00283">
    <property type="entry name" value="MA"/>
    <property type="match status" value="1"/>
</dbReference>
<feature type="domain" description="Methyl-accepting transducer" evidence="5">
    <location>
        <begin position="206"/>
        <end position="463"/>
    </location>
</feature>
<feature type="transmembrane region" description="Helical" evidence="4">
    <location>
        <begin position="108"/>
        <end position="125"/>
    </location>
</feature>
<keyword evidence="4" id="KW-0812">Transmembrane</keyword>
<dbReference type="PANTHER" id="PTHR32089:SF112">
    <property type="entry name" value="LYSOZYME-LIKE PROTEIN-RELATED"/>
    <property type="match status" value="1"/>
</dbReference>
<proteinExistence type="predicted"/>
<evidence type="ECO:0000256" key="1">
    <source>
        <dbReference type="ARBA" id="ARBA00023224"/>
    </source>
</evidence>
<organism evidence="6 7">
    <name type="scientific">Lysinibacillus macroides</name>
    <dbReference type="NCBI Taxonomy" id="33935"/>
    <lineage>
        <taxon>Bacteria</taxon>
        <taxon>Bacillati</taxon>
        <taxon>Bacillota</taxon>
        <taxon>Bacilli</taxon>
        <taxon>Bacillales</taxon>
        <taxon>Bacillaceae</taxon>
        <taxon>Lysinibacillus</taxon>
    </lineage>
</organism>
<feature type="coiled-coil region" evidence="3">
    <location>
        <begin position="424"/>
        <end position="462"/>
    </location>
</feature>
<dbReference type="Gene3D" id="1.10.287.950">
    <property type="entry name" value="Methyl-accepting chemotaxis protein"/>
    <property type="match status" value="1"/>
</dbReference>
<dbReference type="PROSITE" id="PS50111">
    <property type="entry name" value="CHEMOTAXIS_TRANSDUC_2"/>
    <property type="match status" value="1"/>
</dbReference>
<dbReference type="RefSeq" id="WP_053995665.1">
    <property type="nucleotide sequence ID" value="NZ_CP065643.1"/>
</dbReference>
<comment type="caution">
    <text evidence="6">The sequence shown here is derived from an EMBL/GenBank/DDBJ whole genome shotgun (WGS) entry which is preliminary data.</text>
</comment>
<dbReference type="GO" id="GO:0016020">
    <property type="term" value="C:membrane"/>
    <property type="evidence" value="ECO:0007669"/>
    <property type="project" value="InterPro"/>
</dbReference>
<keyword evidence="1 2" id="KW-0807">Transducer</keyword>
<accession>A0A0M9DJB8</accession>
<protein>
    <recommendedName>
        <fullName evidence="5">Methyl-accepting transducer domain-containing protein</fullName>
    </recommendedName>
</protein>
<gene>
    <name evidence="6" type="ORF">ADM90_14470</name>
</gene>
<name>A0A0M9DJB8_9BACI</name>
<dbReference type="InterPro" id="IPR004089">
    <property type="entry name" value="MCPsignal_dom"/>
</dbReference>
<reference evidence="6 7" key="1">
    <citation type="submission" date="2015-07" db="EMBL/GenBank/DDBJ databases">
        <title>Genome sequencing project for genomic taxonomy and phylogenomics of Bacillus-like bacteria.</title>
        <authorList>
            <person name="Liu B."/>
            <person name="Wang J."/>
            <person name="Zhu Y."/>
            <person name="Liu G."/>
            <person name="Chen Q."/>
            <person name="Chen Z."/>
            <person name="Che J."/>
            <person name="Ge C."/>
            <person name="Shi H."/>
            <person name="Pan Z."/>
            <person name="Liu X."/>
        </authorList>
    </citation>
    <scope>NUCLEOTIDE SEQUENCE [LARGE SCALE GENOMIC DNA]</scope>
    <source>
        <strain evidence="6 7">DSM 54</strain>
    </source>
</reference>
<evidence type="ECO:0000313" key="7">
    <source>
        <dbReference type="Proteomes" id="UP000037977"/>
    </source>
</evidence>
<keyword evidence="3" id="KW-0175">Coiled coil</keyword>
<keyword evidence="4" id="KW-0472">Membrane</keyword>
<feature type="transmembrane region" description="Helical" evidence="4">
    <location>
        <begin position="137"/>
        <end position="158"/>
    </location>
</feature>
<dbReference type="PATRIC" id="fig|33935.3.peg.4914"/>
<dbReference type="SUPFAM" id="SSF58104">
    <property type="entry name" value="Methyl-accepting chemotaxis protein (MCP) signaling domain"/>
    <property type="match status" value="1"/>
</dbReference>
<evidence type="ECO:0000259" key="5">
    <source>
        <dbReference type="PROSITE" id="PS50111"/>
    </source>
</evidence>
<feature type="transmembrane region" description="Helical" evidence="4">
    <location>
        <begin position="38"/>
        <end position="56"/>
    </location>
</feature>